<evidence type="ECO:0000313" key="9">
    <source>
        <dbReference type="Proteomes" id="UP000019487"/>
    </source>
</evidence>
<evidence type="ECO:0000256" key="3">
    <source>
        <dbReference type="ARBA" id="ARBA00022694"/>
    </source>
</evidence>
<comment type="cofactor">
    <cofactor evidence="4">
        <name>Zn(2+)</name>
        <dbReference type="ChEBI" id="CHEBI:29105"/>
    </cofactor>
</comment>
<keyword evidence="4" id="KW-0479">Metal-binding</keyword>
<feature type="compositionally biased region" description="Low complexity" evidence="5">
    <location>
        <begin position="492"/>
        <end position="507"/>
    </location>
</feature>
<feature type="active site" description="Nucleophile" evidence="4">
    <location>
        <position position="276"/>
    </location>
</feature>
<comment type="subcellular location">
    <subcellularLocation>
        <location evidence="4">Cytoplasm</location>
    </subcellularLocation>
</comment>
<dbReference type="NCBIfam" id="TIGR00449">
    <property type="entry name" value="tgt_general"/>
    <property type="match status" value="1"/>
</dbReference>
<evidence type="ECO:0000256" key="1">
    <source>
        <dbReference type="ARBA" id="ARBA00022676"/>
    </source>
</evidence>
<dbReference type="Proteomes" id="UP000019487">
    <property type="component" value="Unassembled WGS sequence"/>
</dbReference>
<feature type="binding site" evidence="4">
    <location>
        <position position="319"/>
    </location>
    <ligand>
        <name>Zn(2+)</name>
        <dbReference type="ChEBI" id="CHEBI:29105"/>
    </ligand>
</feature>
<dbReference type="GO" id="GO:0005737">
    <property type="term" value="C:cytoplasm"/>
    <property type="evidence" value="ECO:0007669"/>
    <property type="project" value="UniProtKB-SubCell"/>
</dbReference>
<comment type="similarity">
    <text evidence="4">Belongs to the queuine tRNA-ribosyltransferase family.</text>
</comment>
<dbReference type="SUPFAM" id="SSF52768">
    <property type="entry name" value="Arginase/deacetylase"/>
    <property type="match status" value="1"/>
</dbReference>
<dbReference type="GO" id="GO:0008479">
    <property type="term" value="F:tRNA-guanosine(34) queuine transglycosylase activity"/>
    <property type="evidence" value="ECO:0007669"/>
    <property type="project" value="UniProtKB-UniRule"/>
</dbReference>
<feature type="compositionally biased region" description="Polar residues" evidence="5">
    <location>
        <begin position="568"/>
        <end position="605"/>
    </location>
</feature>
<feature type="region of interest" description="Disordered" evidence="5">
    <location>
        <begin position="468"/>
        <end position="625"/>
    </location>
</feature>
<dbReference type="GO" id="GO:0006400">
    <property type="term" value="P:tRNA modification"/>
    <property type="evidence" value="ECO:0007669"/>
    <property type="project" value="InterPro"/>
</dbReference>
<dbReference type="PRINTS" id="PR01270">
    <property type="entry name" value="HDASUPER"/>
</dbReference>
<dbReference type="OrthoDB" id="5232919at2759"/>
<comment type="caution">
    <text evidence="8">The sequence shown here is derived from an EMBL/GenBank/DDBJ whole genome shotgun (WGS) entry which is preliminary data.</text>
</comment>
<keyword evidence="4" id="KW-0862">Zinc</keyword>
<dbReference type="NCBIfam" id="TIGR00430">
    <property type="entry name" value="Q_tRNA_tgt"/>
    <property type="match status" value="1"/>
</dbReference>
<keyword evidence="9" id="KW-1185">Reference proteome</keyword>
<keyword evidence="3 4" id="KW-0819">tRNA processing</keyword>
<feature type="compositionally biased region" description="Low complexity" evidence="5">
    <location>
        <begin position="536"/>
        <end position="561"/>
    </location>
</feature>
<organism evidence="8 9">
    <name type="scientific">Sclerotinia borealis (strain F-4128)</name>
    <dbReference type="NCBI Taxonomy" id="1432307"/>
    <lineage>
        <taxon>Eukaryota</taxon>
        <taxon>Fungi</taxon>
        <taxon>Dikarya</taxon>
        <taxon>Ascomycota</taxon>
        <taxon>Pezizomycotina</taxon>
        <taxon>Leotiomycetes</taxon>
        <taxon>Helotiales</taxon>
        <taxon>Sclerotiniaceae</taxon>
        <taxon>Sclerotinia</taxon>
    </lineage>
</organism>
<dbReference type="Gene3D" id="3.20.20.105">
    <property type="entry name" value="Queuine tRNA-ribosyltransferase-like"/>
    <property type="match status" value="1"/>
</dbReference>
<dbReference type="PANTHER" id="PTHR47558:SF1">
    <property type="entry name" value="HISTONE DEACETYLASE HOS3"/>
    <property type="match status" value="1"/>
</dbReference>
<comment type="subunit">
    <text evidence="4">Heterodimer of a catalytic subunit and an accessory subunit.</text>
</comment>
<feature type="compositionally biased region" description="Low complexity" evidence="5">
    <location>
        <begin position="1356"/>
        <end position="1373"/>
    </location>
</feature>
<feature type="domain" description="Histone deacetylase" evidence="6">
    <location>
        <begin position="726"/>
        <end position="1067"/>
    </location>
</feature>
<sequence>MASKASMPSALTFELLARCSTTKARAANLILPHGPVQLPLFMPVATQASLKGLTPQQLEDTGCRLCLNNTYHLGLKPGQEVLDKIGGAHKLQGWNHNILTDSGGFQMVSLLKLANITEEGVRFLSPHDGSPMLLTPEHSMSLQNSIGSDIIMQLDDVLVTTSPDAERMRVAMERSVRWLDRCITAHANPTTQNLFCIIQGGLDLDLRKKCCEEMVARGTPGIAIGGLSGGEAKSDYCRVVNTCTSLLPENKPRYVMGIGYPEDLVVSVALGADMFDCVWPTRTARFGNAITKYGLLNLRHASYANDFGPVEEGCGCVCCRKGEGSLGITRAFVHHVAAKETVGAHLLTMHNVWYQLELMRTARTAIIEDKYPAFVKKFFSDLHGGEKSKYPDWAVEALGTVGVDLMKLNRFIDMGSRSTPIPLLFSIWKLRDIKNSEVSEGSRISVQKLELSPETQFTHLFTMAYSPPDSDRNISPSHVPLPPSTTNNDTPLSNSLRRLSISNTSRTALPISPQTISPRATSYSGRPNLYPSPNGRSPVLPSPLHRSSSSASFDNRRSSTSNLHRKTSLSSLNAEGSTPYRDSTNRRSSTQFAHRSPSVMGSKSPLSRWEEDMREPSPRHTAASIASSHFKSELDLQDMNDSSRSAETIVILHDSVYGHRFSRPKTSRTGLSTIVERPERIHASILGLSVAYVRLGERHSEGRYPLHPGMEASVVPSTPFRIHKTTRRMPLSSQAITNVHGVKWMEELKIMCDNAESKLATNGKELARPDMNRGPNEEVPSKFHEGDLYLCSESLDAMEGALGAVCEGVDAVFEGSSTGLGPRRTFIAIRPPGHHCSASYPSGFCWVNNVHVGISHAALTHGLTHAAIIDFDLHHGDGSQAIAWEHNTRANGLTKNALPWKKTSIGYFSLHDINSYPCEMGDEEKVKNASLCIENAHGQNIWNVHLQPWKCEEEFWELYGSKYSVILEKARSFLRTQFDRLQASPNGPKPKAAIFLSAGFDASEWESSGMQRHKVNVPTEFYARLTRDVVKLAAEEGTGVDGRIISVLEGGYSDRALCTGVLSHLSGLSGSDPVAHTEKAYTGLNFEMDQKLGADPLSPGLPSPYGFMPYDPLWWSVGRLEQLDAAMNSTPTPEEPKIHKATGPPGNFASPTQSFIAKVVNTPTAQRSVSTMGMRNGGPSPRASVPRPPTPPPPNVHWTVAAHELSKLLIPTDRQTKSCQWEDLAAEATKARKERQSILAQPEGAQQPAIPEPTNARMSLRTRKPAPKLVESVEKNEVKKPAAKTNRRKTVAGSAASPVHKAPLIPSTTQAPEANVTQPMQQPVKRLSLASTTGPILPPSRPIPAANRAPSFSQTPGSPMSARSGSPMSSRGPPILPVVVKKTRAPAKARTDALKSGPGRPRKKSPVTDLHSKTNNAIGVASAAEGNSQSSELDSLTSGMKKIKISLLTNAQREAKEQEKLKAKIEQSQVHDTTSTTMINDRVSESAKPEMTFDQSETSTPIEGISPDPSTSQLYLPPHVPSHIQEAERVPLPASSPVAPLVQNESGNFSDHSSEHSADKFVPFQSQGPLPSTMAQQEPLRWLPPNTNTLAAMKKHDLPVFTSTSAIPFAPSPNALGNQNEHSNFKHDSPASESTQLAPSIWDIPVTPRNQ</sequence>
<dbReference type="HOGENOM" id="CLU_001880_0_0_1"/>
<feature type="active site" description="Proton acceptor" evidence="4">
    <location>
        <position position="101"/>
    </location>
</feature>
<proteinExistence type="inferred from homology"/>
<dbReference type="HAMAP" id="MF_00168">
    <property type="entry name" value="Q_tRNA_Tgt"/>
    <property type="match status" value="1"/>
</dbReference>
<evidence type="ECO:0000259" key="7">
    <source>
        <dbReference type="Pfam" id="PF01702"/>
    </source>
</evidence>
<dbReference type="PANTHER" id="PTHR47558">
    <property type="entry name" value="HISTONE DEACETYLASE HOS3"/>
    <property type="match status" value="1"/>
</dbReference>
<dbReference type="InterPro" id="IPR000286">
    <property type="entry name" value="HDACs"/>
</dbReference>
<feature type="region of interest" description="Disordered" evidence="5">
    <location>
        <begin position="1611"/>
        <end position="1651"/>
    </location>
</feature>
<feature type="binding site" evidence="4">
    <location>
        <position position="226"/>
    </location>
    <ligand>
        <name>substrate</name>
    </ligand>
</feature>
<keyword evidence="4" id="KW-0963">Cytoplasm</keyword>
<dbReference type="InterPro" id="IPR037138">
    <property type="entry name" value="His_deacetylse_dom_sf"/>
</dbReference>
<dbReference type="GO" id="GO:0004407">
    <property type="term" value="F:histone deacetylase activity"/>
    <property type="evidence" value="ECO:0007669"/>
    <property type="project" value="TreeGrafter"/>
</dbReference>
<dbReference type="GO" id="GO:0010468">
    <property type="term" value="P:regulation of gene expression"/>
    <property type="evidence" value="ECO:0007669"/>
    <property type="project" value="UniProtKB-ARBA"/>
</dbReference>
<reference evidence="8 9" key="1">
    <citation type="journal article" date="2014" name="Genome Announc.">
        <title>Draft genome sequence of Sclerotinia borealis, a psychrophilic plant pathogenic fungus.</title>
        <authorList>
            <person name="Mardanov A.V."/>
            <person name="Beletsky A.V."/>
            <person name="Kadnikov V.V."/>
            <person name="Ignatov A.N."/>
            <person name="Ravin N.V."/>
        </authorList>
    </citation>
    <scope>NUCLEOTIDE SEQUENCE [LARGE SCALE GENOMIC DNA]</scope>
    <source>
        <strain evidence="9">F-4157</strain>
    </source>
</reference>
<feature type="domain" description="tRNA-guanine(15) transglycosylase-like" evidence="7">
    <location>
        <begin position="22"/>
        <end position="381"/>
    </location>
</feature>
<dbReference type="Gene3D" id="3.40.800.20">
    <property type="entry name" value="Histone deacetylase domain"/>
    <property type="match status" value="1"/>
</dbReference>
<feature type="compositionally biased region" description="Polar residues" evidence="5">
    <location>
        <begin position="512"/>
        <end position="525"/>
    </location>
</feature>
<feature type="region of interest" description="Disordered" evidence="5">
    <location>
        <begin position="1166"/>
        <end position="1190"/>
    </location>
</feature>
<feature type="compositionally biased region" description="Basic residues" evidence="5">
    <location>
        <begin position="1281"/>
        <end position="1290"/>
    </location>
</feature>
<dbReference type="Pfam" id="PF01702">
    <property type="entry name" value="TGT"/>
    <property type="match status" value="1"/>
</dbReference>
<comment type="function">
    <text evidence="4">Catalytic subunit of the queuine tRNA-ribosyltransferase (TGT) that catalyzes the base-exchange of a guanine (G) residue with queuine (Q) at position 34 (anticodon wobble position) in tRNAs with GU(N) anticodons (tRNA-Asp, -Asn, -His and -Tyr), resulting in the hypermodified nucleoside queuosine (7-(((4,5-cis-dihydroxy-2-cyclopenten-1-yl)amino)methyl)-7-deazaguanosine). Catalysis occurs through a double-displacement mechanism. The nucleophile active site attacks the C1' of nucleotide 34 to detach the guanine base from the RNA, forming a covalent enzyme-RNA intermediate. The proton acceptor active site deprotonates the incoming queuine, allowing a nucleophilic attack on the C1' of the ribose to form the product.</text>
</comment>
<feature type="region of interest" description="RNA binding; important for wobble base 34 recognition" evidence="4">
    <location>
        <begin position="281"/>
        <end position="285"/>
    </location>
</feature>
<feature type="compositionally biased region" description="Basic and acidic residues" evidence="5">
    <location>
        <begin position="1271"/>
        <end position="1280"/>
    </location>
</feature>
<dbReference type="Pfam" id="PF00850">
    <property type="entry name" value="Hist_deacetyl"/>
    <property type="match status" value="1"/>
</dbReference>
<keyword evidence="1 4" id="KW-0328">Glycosyltransferase</keyword>
<dbReference type="GO" id="GO:0005634">
    <property type="term" value="C:nucleus"/>
    <property type="evidence" value="ECO:0007669"/>
    <property type="project" value="TreeGrafter"/>
</dbReference>
<protein>
    <recommendedName>
        <fullName evidence="4">Queuine tRNA-ribosyltransferase catalytic subunit 1</fullName>
        <ecNumber evidence="4">2.4.2.64</ecNumber>
    </recommendedName>
    <alternativeName>
        <fullName evidence="4">Guanine insertion enzyme</fullName>
    </alternativeName>
    <alternativeName>
        <fullName evidence="4">tRNA-guanine transglycosylase</fullName>
    </alternativeName>
</protein>
<evidence type="ECO:0000256" key="5">
    <source>
        <dbReference type="SAM" id="MobiDB-lite"/>
    </source>
</evidence>
<feature type="binding site" evidence="4">
    <location>
        <begin position="101"/>
        <end position="105"/>
    </location>
    <ligand>
        <name>substrate</name>
    </ligand>
</feature>
<feature type="compositionally biased region" description="Basic and acidic residues" evidence="5">
    <location>
        <begin position="608"/>
        <end position="618"/>
    </location>
</feature>
<feature type="compositionally biased region" description="Polar residues" evidence="5">
    <location>
        <begin position="1466"/>
        <end position="1479"/>
    </location>
</feature>
<gene>
    <name evidence="8" type="ORF">SBOR_6759</name>
</gene>
<feature type="region of interest" description="Disordered" evidence="5">
    <location>
        <begin position="1458"/>
        <end position="1512"/>
    </location>
</feature>
<evidence type="ECO:0000256" key="2">
    <source>
        <dbReference type="ARBA" id="ARBA00022679"/>
    </source>
</evidence>
<evidence type="ECO:0000313" key="8">
    <source>
        <dbReference type="EMBL" id="ESZ92851.1"/>
    </source>
</evidence>
<dbReference type="InterPro" id="IPR036511">
    <property type="entry name" value="TGT-like_sf"/>
</dbReference>
<dbReference type="InterPro" id="IPR053244">
    <property type="entry name" value="HDAC_HD_type_1"/>
</dbReference>
<comment type="catalytic activity">
    <reaction evidence="4">
        <text>guanosine(34) in tRNA + queuine = queuosine(34) in tRNA + guanine</text>
        <dbReference type="Rhea" id="RHEA:16633"/>
        <dbReference type="Rhea" id="RHEA-COMP:10341"/>
        <dbReference type="Rhea" id="RHEA-COMP:18571"/>
        <dbReference type="ChEBI" id="CHEBI:16235"/>
        <dbReference type="ChEBI" id="CHEBI:17433"/>
        <dbReference type="ChEBI" id="CHEBI:74269"/>
        <dbReference type="ChEBI" id="CHEBI:194431"/>
        <dbReference type="EC" id="2.4.2.64"/>
    </reaction>
</comment>
<dbReference type="InterPro" id="IPR023696">
    <property type="entry name" value="Ureohydrolase_dom_sf"/>
</dbReference>
<feature type="binding site" evidence="4">
    <location>
        <position position="316"/>
    </location>
    <ligand>
        <name>Zn(2+)</name>
        <dbReference type="ChEBI" id="CHEBI:29105"/>
    </ligand>
</feature>
<dbReference type="InterPro" id="IPR023801">
    <property type="entry name" value="His_deacetylse_dom"/>
</dbReference>
<name>W9CAI9_SCLBF</name>
<dbReference type="EMBL" id="AYSA01000354">
    <property type="protein sequence ID" value="ESZ92851.1"/>
    <property type="molecule type" value="Genomic_DNA"/>
</dbReference>
<dbReference type="FunFam" id="3.40.800.20:FF:000011">
    <property type="entry name" value="Histone deacetylase HOS3"/>
    <property type="match status" value="1"/>
</dbReference>
<dbReference type="GO" id="GO:0046872">
    <property type="term" value="F:metal ion binding"/>
    <property type="evidence" value="ECO:0007669"/>
    <property type="project" value="UniProtKB-KW"/>
</dbReference>
<feature type="binding site" evidence="4">
    <location>
        <position position="350"/>
    </location>
    <ligand>
        <name>Zn(2+)</name>
        <dbReference type="ChEBI" id="CHEBI:29105"/>
    </ligand>
</feature>
<evidence type="ECO:0000256" key="4">
    <source>
        <dbReference type="HAMAP-Rule" id="MF_03218"/>
    </source>
</evidence>
<accession>W9CAI9</accession>
<dbReference type="InterPro" id="IPR004803">
    <property type="entry name" value="TGT"/>
</dbReference>
<feature type="binding site" evidence="4">
    <location>
        <position position="314"/>
    </location>
    <ligand>
        <name>Zn(2+)</name>
        <dbReference type="ChEBI" id="CHEBI:29105"/>
    </ligand>
</feature>
<feature type="region of interest" description="Disordered" evidence="5">
    <location>
        <begin position="1331"/>
        <end position="1414"/>
    </location>
</feature>
<dbReference type="InterPro" id="IPR002616">
    <property type="entry name" value="tRNA_ribo_trans-like"/>
</dbReference>
<dbReference type="SUPFAM" id="SSF51713">
    <property type="entry name" value="tRNA-guanine transglycosylase"/>
    <property type="match status" value="1"/>
</dbReference>
<dbReference type="CDD" id="cd09998">
    <property type="entry name" value="HDAC_Hos3"/>
    <property type="match status" value="1"/>
</dbReference>
<feature type="binding site" evidence="4">
    <location>
        <position position="155"/>
    </location>
    <ligand>
        <name>substrate</name>
    </ligand>
</feature>
<feature type="region of interest" description="Disordered" evidence="5">
    <location>
        <begin position="1262"/>
        <end position="1305"/>
    </location>
</feature>
<feature type="binding site" evidence="4">
    <location>
        <position position="199"/>
    </location>
    <ligand>
        <name>substrate</name>
    </ligand>
</feature>
<keyword evidence="2 4" id="KW-0808">Transferase</keyword>
<dbReference type="EC" id="2.4.2.64" evidence="4"/>
<evidence type="ECO:0000259" key="6">
    <source>
        <dbReference type="Pfam" id="PF00850"/>
    </source>
</evidence>
<feature type="region of interest" description="RNA binding" evidence="4">
    <location>
        <begin position="257"/>
        <end position="263"/>
    </location>
</feature>
<dbReference type="STRING" id="1432307.W9CAI9"/>